<dbReference type="OrthoDB" id="4760524at2759"/>
<comment type="caution">
    <text evidence="3">The sequence shown here is derived from an EMBL/GenBank/DDBJ whole genome shotgun (WGS) entry which is preliminary data.</text>
</comment>
<evidence type="ECO:0000313" key="4">
    <source>
        <dbReference type="Proteomes" id="UP001140091"/>
    </source>
</evidence>
<dbReference type="InterPro" id="IPR027417">
    <property type="entry name" value="P-loop_NTPase"/>
</dbReference>
<proteinExistence type="predicted"/>
<dbReference type="Pfam" id="PF24883">
    <property type="entry name" value="NPHP3_N"/>
    <property type="match status" value="1"/>
</dbReference>
<name>A0A9W8J704_9AGAR</name>
<dbReference type="PANTHER" id="PTHR10039">
    <property type="entry name" value="AMELOGENIN"/>
    <property type="match status" value="1"/>
</dbReference>
<organism evidence="3 4">
    <name type="scientific">Candolleomyces eurysporus</name>
    <dbReference type="NCBI Taxonomy" id="2828524"/>
    <lineage>
        <taxon>Eukaryota</taxon>
        <taxon>Fungi</taxon>
        <taxon>Dikarya</taxon>
        <taxon>Basidiomycota</taxon>
        <taxon>Agaricomycotina</taxon>
        <taxon>Agaricomycetes</taxon>
        <taxon>Agaricomycetidae</taxon>
        <taxon>Agaricales</taxon>
        <taxon>Agaricineae</taxon>
        <taxon>Psathyrellaceae</taxon>
        <taxon>Candolleomyces</taxon>
    </lineage>
</organism>
<dbReference type="Gene3D" id="3.40.50.300">
    <property type="entry name" value="P-loop containing nucleotide triphosphate hydrolases"/>
    <property type="match status" value="1"/>
</dbReference>
<reference evidence="3" key="1">
    <citation type="submission" date="2022-06" db="EMBL/GenBank/DDBJ databases">
        <title>Genome Sequence of Candolleomyces eurysporus.</title>
        <authorList>
            <person name="Buettner E."/>
        </authorList>
    </citation>
    <scope>NUCLEOTIDE SEQUENCE</scope>
    <source>
        <strain evidence="3">VTCC 930004</strain>
    </source>
</reference>
<dbReference type="SUPFAM" id="SSF52540">
    <property type="entry name" value="P-loop containing nucleoside triphosphate hydrolases"/>
    <property type="match status" value="1"/>
</dbReference>
<dbReference type="AlphaFoldDB" id="A0A9W8J704"/>
<dbReference type="PANTHER" id="PTHR10039:SF14">
    <property type="entry name" value="NACHT DOMAIN-CONTAINING PROTEIN"/>
    <property type="match status" value="1"/>
</dbReference>
<feature type="domain" description="Nephrocystin 3-like N-terminal" evidence="2">
    <location>
        <begin position="89"/>
        <end position="246"/>
    </location>
</feature>
<evidence type="ECO:0000259" key="2">
    <source>
        <dbReference type="Pfam" id="PF24883"/>
    </source>
</evidence>
<dbReference type="EMBL" id="JANBPK010000986">
    <property type="protein sequence ID" value="KAJ2927479.1"/>
    <property type="molecule type" value="Genomic_DNA"/>
</dbReference>
<dbReference type="Proteomes" id="UP001140091">
    <property type="component" value="Unassembled WGS sequence"/>
</dbReference>
<sequence length="554" mass="63270">MAESPPIHVEILPNAHNIQIGEQYNYIVNGNYISSTEQATLIHLLQPILDASHTRDRETSPPNSACFPGTRTDVIRTIAAWADSMLLWNTHVLWLYGYVGCGKSAIALAIALKFERRNRLVGSFFFFRNTGDRSRMTRFAVTLACQLAAAIPEAAPFIKKAVTEEPGLLGSSLVAQLRRLVYEPFKAAAKRVRLLKTSLLNGPFLIVIDGLDECEDRRDVEAFIDDMLDFFKKNPLVPLRFFITSRVEQHIQGRLEKEQVRLENLVNHCSRDDIDTFMSACFEAEKQRNSIVKAYTRNNGDWPLKKDKDRLVDHIGGSFIFASALFKYIVDPTDDQSTPMDRLPHTLNMNPGLDTLYAKTLSRSQRLPHFSDVMSTLALIFEPLPITGIAQLLGIQPFEVVRVLVNLQAIIHIPGTDDLPVTMCHTSLRDFLTTENRSGCFFTPPSYHHHLVSRCSTFVGGRRPDTTATLYSIRHCTKHIQQFNRLPPAEKRQFRQFDYVDMLMKFRTHLRSSDIVLGAKSITRKEMRSFKKVWAEFSNPKTEHLERHRFTAFF</sequence>
<evidence type="ECO:0000256" key="1">
    <source>
        <dbReference type="ARBA" id="ARBA00022737"/>
    </source>
</evidence>
<keyword evidence="1" id="KW-0677">Repeat</keyword>
<feature type="non-terminal residue" evidence="3">
    <location>
        <position position="1"/>
    </location>
</feature>
<dbReference type="InterPro" id="IPR056884">
    <property type="entry name" value="NPHP3-like_N"/>
</dbReference>
<gene>
    <name evidence="3" type="ORF">H1R20_g9618</name>
</gene>
<evidence type="ECO:0000313" key="3">
    <source>
        <dbReference type="EMBL" id="KAJ2927479.1"/>
    </source>
</evidence>
<protein>
    <recommendedName>
        <fullName evidence="2">Nephrocystin 3-like N-terminal domain-containing protein</fullName>
    </recommendedName>
</protein>
<keyword evidence="4" id="KW-1185">Reference proteome</keyword>
<accession>A0A9W8J704</accession>